<dbReference type="CDD" id="cd12148">
    <property type="entry name" value="fungal_TF_MHR"/>
    <property type="match status" value="1"/>
</dbReference>
<evidence type="ECO:0000256" key="7">
    <source>
        <dbReference type="SAM" id="MobiDB-lite"/>
    </source>
</evidence>
<keyword evidence="2" id="KW-0479">Metal-binding</keyword>
<dbReference type="PROSITE" id="PS50048">
    <property type="entry name" value="ZN2_CY6_FUNGAL_2"/>
    <property type="match status" value="1"/>
</dbReference>
<evidence type="ECO:0000256" key="4">
    <source>
        <dbReference type="ARBA" id="ARBA00023125"/>
    </source>
</evidence>
<dbReference type="Pfam" id="PF04082">
    <property type="entry name" value="Fungal_trans"/>
    <property type="match status" value="1"/>
</dbReference>
<dbReference type="GO" id="GO:0008270">
    <property type="term" value="F:zinc ion binding"/>
    <property type="evidence" value="ECO:0007669"/>
    <property type="project" value="InterPro"/>
</dbReference>
<evidence type="ECO:0000256" key="6">
    <source>
        <dbReference type="ARBA" id="ARBA00023242"/>
    </source>
</evidence>
<sequence>MPGTGHSVKDAAQTPTDSPSSSSKPYSCVVCHKRKVKCDREEPCANCAKAEVECIYRPPPTPRRRKRERDRDDNASQSRGKSRRQSGDELAHVHDDECTSSPRVRGESVPSGKKPGSGKLIIKDGNSFFIDNVLWTSVSHELADATDMINDAPEAGGENVSDDGEDEATMLLCAGTKQSLSELHPNSLHIFKLWQTFLENVNPLTKILHAPTVQPKILEAMSDLPKASRELEALLFSIYCISLVSLQATEVEKSFGEGKRKLLSRCRRGAQNAFRNVSLLRTSNTMVLQAFMLYLLSMRGFSDPHTIWTLNGIALRIAQRIGIHRDGSGYGLSVFETEMRRRIWFQLIIIDATSAQFCGVATGPMLASADTRLPTNVNDSDLDPHMTEPVGEKEGATEMIFALARSEFGKWLRRWSKLSGESHSPWAFISSSAMSLRQKDDAIDEFESTVQEKFLRFCDPSIPLHLATIMMARSAVHYARLMAHHPRQYQDPNRRIPQEEKDIIFENCLKMAEYAHQAQTSPKVQRFIWHMVNHMPWDAMIFMLSEMRHRTDSDEKSKVWHIIGDIYARHLRQMTKTAHMPLHNALQTLIVKAWKAYIDDCTTHNRIPTSCPTIVATLLETANGSTEQPSNFEGSRVAEPSEQAPMELPSQGVSAEYFGAGAEDVSYLLEDSPNWDEWDNLLNQFQESLVDDMTLMPSS</sequence>
<dbReference type="PANTHER" id="PTHR31001">
    <property type="entry name" value="UNCHARACTERIZED TRANSCRIPTIONAL REGULATORY PROTEIN"/>
    <property type="match status" value="1"/>
</dbReference>
<dbReference type="Proteomes" id="UP001149074">
    <property type="component" value="Unassembled WGS sequence"/>
</dbReference>
<feature type="domain" description="Zn(2)-C6 fungal-type" evidence="8">
    <location>
        <begin position="27"/>
        <end position="56"/>
    </location>
</feature>
<keyword evidence="3" id="KW-0805">Transcription regulation</keyword>
<dbReference type="AlphaFoldDB" id="A0A9W9G2T6"/>
<evidence type="ECO:0000256" key="2">
    <source>
        <dbReference type="ARBA" id="ARBA00022723"/>
    </source>
</evidence>
<dbReference type="Gene3D" id="4.10.240.10">
    <property type="entry name" value="Zn(2)-C6 fungal-type DNA-binding domain"/>
    <property type="match status" value="1"/>
</dbReference>
<dbReference type="CDD" id="cd00067">
    <property type="entry name" value="GAL4"/>
    <property type="match status" value="1"/>
</dbReference>
<evidence type="ECO:0000313" key="9">
    <source>
        <dbReference type="EMBL" id="KAJ5111012.1"/>
    </source>
</evidence>
<keyword evidence="6" id="KW-0539">Nucleus</keyword>
<dbReference type="GeneID" id="81353020"/>
<dbReference type="InterPro" id="IPR001138">
    <property type="entry name" value="Zn2Cys6_DnaBD"/>
</dbReference>
<feature type="region of interest" description="Disordered" evidence="7">
    <location>
        <begin position="55"/>
        <end position="118"/>
    </location>
</feature>
<dbReference type="InterPro" id="IPR007219">
    <property type="entry name" value="XnlR_reg_dom"/>
</dbReference>
<comment type="caution">
    <text evidence="9">The sequence shown here is derived from an EMBL/GenBank/DDBJ whole genome shotgun (WGS) entry which is preliminary data.</text>
</comment>
<feature type="compositionally biased region" description="Polar residues" evidence="7">
    <location>
        <begin position="623"/>
        <end position="633"/>
    </location>
</feature>
<reference evidence="9" key="2">
    <citation type="journal article" date="2023" name="IMA Fungus">
        <title>Comparative genomic study of the Penicillium genus elucidates a diverse pangenome and 15 lateral gene transfer events.</title>
        <authorList>
            <person name="Petersen C."/>
            <person name="Sorensen T."/>
            <person name="Nielsen M.R."/>
            <person name="Sondergaard T.E."/>
            <person name="Sorensen J.L."/>
            <person name="Fitzpatrick D.A."/>
            <person name="Frisvad J.C."/>
            <person name="Nielsen K.L."/>
        </authorList>
    </citation>
    <scope>NUCLEOTIDE SEQUENCE</scope>
    <source>
        <strain evidence="9">IBT 30761</strain>
    </source>
</reference>
<keyword evidence="5" id="KW-0804">Transcription</keyword>
<dbReference type="InterPro" id="IPR050613">
    <property type="entry name" value="Sec_Metabolite_Reg"/>
</dbReference>
<dbReference type="SMART" id="SM00906">
    <property type="entry name" value="Fungal_trans"/>
    <property type="match status" value="1"/>
</dbReference>
<feature type="compositionally biased region" description="Low complexity" evidence="7">
    <location>
        <begin position="18"/>
        <end position="27"/>
    </location>
</feature>
<dbReference type="PROSITE" id="PS00463">
    <property type="entry name" value="ZN2_CY6_FUNGAL_1"/>
    <property type="match status" value="1"/>
</dbReference>
<feature type="region of interest" description="Disordered" evidence="7">
    <location>
        <begin position="623"/>
        <end position="642"/>
    </location>
</feature>
<evidence type="ECO:0000256" key="1">
    <source>
        <dbReference type="ARBA" id="ARBA00004123"/>
    </source>
</evidence>
<name>A0A9W9G2T6_9EURO</name>
<evidence type="ECO:0000313" key="10">
    <source>
        <dbReference type="Proteomes" id="UP001149074"/>
    </source>
</evidence>
<keyword evidence="4" id="KW-0238">DNA-binding</keyword>
<evidence type="ECO:0000259" key="8">
    <source>
        <dbReference type="PROSITE" id="PS50048"/>
    </source>
</evidence>
<dbReference type="EMBL" id="JAPQKI010000002">
    <property type="protein sequence ID" value="KAJ5111012.1"/>
    <property type="molecule type" value="Genomic_DNA"/>
</dbReference>
<keyword evidence="10" id="KW-1185">Reference proteome</keyword>
<dbReference type="SMART" id="SM00066">
    <property type="entry name" value="GAL4"/>
    <property type="match status" value="1"/>
</dbReference>
<reference evidence="9" key="1">
    <citation type="submission" date="2022-11" db="EMBL/GenBank/DDBJ databases">
        <authorList>
            <person name="Petersen C."/>
        </authorList>
    </citation>
    <scope>NUCLEOTIDE SEQUENCE</scope>
    <source>
        <strain evidence="9">IBT 30761</strain>
    </source>
</reference>
<feature type="compositionally biased region" description="Basic and acidic residues" evidence="7">
    <location>
        <begin position="85"/>
        <end position="97"/>
    </location>
</feature>
<dbReference type="RefSeq" id="XP_056479082.1">
    <property type="nucleotide sequence ID" value="XM_056614041.1"/>
</dbReference>
<dbReference type="OrthoDB" id="2269373at2759"/>
<feature type="region of interest" description="Disordered" evidence="7">
    <location>
        <begin position="1"/>
        <end position="27"/>
    </location>
</feature>
<dbReference type="SUPFAM" id="SSF57701">
    <property type="entry name" value="Zn2/Cys6 DNA-binding domain"/>
    <property type="match status" value="1"/>
</dbReference>
<dbReference type="GO" id="GO:0003677">
    <property type="term" value="F:DNA binding"/>
    <property type="evidence" value="ECO:0007669"/>
    <property type="project" value="UniProtKB-KW"/>
</dbReference>
<dbReference type="InterPro" id="IPR036864">
    <property type="entry name" value="Zn2-C6_fun-type_DNA-bd_sf"/>
</dbReference>
<dbReference type="PANTHER" id="PTHR31001:SF85">
    <property type="entry name" value="ZN(II)2CYS6 TRANSCRIPTION FACTOR (EUROFUNG)"/>
    <property type="match status" value="1"/>
</dbReference>
<dbReference type="GO" id="GO:0000981">
    <property type="term" value="F:DNA-binding transcription factor activity, RNA polymerase II-specific"/>
    <property type="evidence" value="ECO:0007669"/>
    <property type="project" value="InterPro"/>
</dbReference>
<organism evidence="9 10">
    <name type="scientific">Penicillium argentinense</name>
    <dbReference type="NCBI Taxonomy" id="1131581"/>
    <lineage>
        <taxon>Eukaryota</taxon>
        <taxon>Fungi</taxon>
        <taxon>Dikarya</taxon>
        <taxon>Ascomycota</taxon>
        <taxon>Pezizomycotina</taxon>
        <taxon>Eurotiomycetes</taxon>
        <taxon>Eurotiomycetidae</taxon>
        <taxon>Eurotiales</taxon>
        <taxon>Aspergillaceae</taxon>
        <taxon>Penicillium</taxon>
    </lineage>
</organism>
<accession>A0A9W9G2T6</accession>
<dbReference type="Pfam" id="PF00172">
    <property type="entry name" value="Zn_clus"/>
    <property type="match status" value="1"/>
</dbReference>
<evidence type="ECO:0000256" key="5">
    <source>
        <dbReference type="ARBA" id="ARBA00023163"/>
    </source>
</evidence>
<dbReference type="GO" id="GO:0005634">
    <property type="term" value="C:nucleus"/>
    <property type="evidence" value="ECO:0007669"/>
    <property type="project" value="UniProtKB-SubCell"/>
</dbReference>
<comment type="subcellular location">
    <subcellularLocation>
        <location evidence="1">Nucleus</location>
    </subcellularLocation>
</comment>
<evidence type="ECO:0000256" key="3">
    <source>
        <dbReference type="ARBA" id="ARBA00023015"/>
    </source>
</evidence>
<proteinExistence type="predicted"/>
<gene>
    <name evidence="9" type="ORF">N7532_001547</name>
</gene>
<protein>
    <recommendedName>
        <fullName evidence="8">Zn(2)-C6 fungal-type domain-containing protein</fullName>
    </recommendedName>
</protein>
<dbReference type="GO" id="GO:0006351">
    <property type="term" value="P:DNA-templated transcription"/>
    <property type="evidence" value="ECO:0007669"/>
    <property type="project" value="InterPro"/>
</dbReference>